<dbReference type="Proteomes" id="UP001161325">
    <property type="component" value="Unassembled WGS sequence"/>
</dbReference>
<protein>
    <recommendedName>
        <fullName evidence="1">Cupin type-2 domain-containing protein</fullName>
    </recommendedName>
</protein>
<dbReference type="PANTHER" id="PTHR36440">
    <property type="entry name" value="PUTATIVE (AFU_ORTHOLOGUE AFUA_8G07350)-RELATED"/>
    <property type="match status" value="1"/>
</dbReference>
<dbReference type="PANTHER" id="PTHR36440:SF1">
    <property type="entry name" value="PUTATIVE (AFU_ORTHOLOGUE AFUA_8G07350)-RELATED"/>
    <property type="match status" value="1"/>
</dbReference>
<comment type="caution">
    <text evidence="2">The sequence shown here is derived from an EMBL/GenBank/DDBJ whole genome shotgun (WGS) entry which is preliminary data.</text>
</comment>
<dbReference type="RefSeq" id="WP_284352296.1">
    <property type="nucleotide sequence ID" value="NZ_BRXS01000007.1"/>
</dbReference>
<feature type="domain" description="Cupin type-2" evidence="1">
    <location>
        <begin position="36"/>
        <end position="99"/>
    </location>
</feature>
<accession>A0AA37V4F2</accession>
<sequence length="182" mass="19480">MIRAGDTLTNAATGQTLRFLRTAADTGGALLEIESTWPPGATAPPEHFHPRQSERFTVLAGTLRVRVAGEERELRVGDTLDIPAGVPHAMWNGGDAPAVARWETRPALGTERLFEALHAFAASGAVDARGVPPLLDLAVLVPRHWDEMRLTRPAPAVQRLVFGILGPLARALGRGAPPRARS</sequence>
<dbReference type="InterPro" id="IPR011051">
    <property type="entry name" value="RmlC_Cupin_sf"/>
</dbReference>
<dbReference type="SUPFAM" id="SSF51182">
    <property type="entry name" value="RmlC-like cupins"/>
    <property type="match status" value="1"/>
</dbReference>
<dbReference type="Gene3D" id="2.60.120.10">
    <property type="entry name" value="Jelly Rolls"/>
    <property type="match status" value="1"/>
</dbReference>
<gene>
    <name evidence="2" type="ORF">rosag_43800</name>
</gene>
<name>A0AA37V4F2_9BACT</name>
<dbReference type="EMBL" id="BRXS01000007">
    <property type="protein sequence ID" value="GLC27867.1"/>
    <property type="molecule type" value="Genomic_DNA"/>
</dbReference>
<dbReference type="InterPro" id="IPR014710">
    <property type="entry name" value="RmlC-like_jellyroll"/>
</dbReference>
<keyword evidence="3" id="KW-1185">Reference proteome</keyword>
<reference evidence="2" key="1">
    <citation type="submission" date="2022-08" db="EMBL/GenBank/DDBJ databases">
        <title>Draft genome sequencing of Roseisolibacter agri AW1220.</title>
        <authorList>
            <person name="Tobiishi Y."/>
            <person name="Tonouchi A."/>
        </authorList>
    </citation>
    <scope>NUCLEOTIDE SEQUENCE</scope>
    <source>
        <strain evidence="2">AW1220</strain>
    </source>
</reference>
<dbReference type="InterPro" id="IPR013096">
    <property type="entry name" value="Cupin_2"/>
</dbReference>
<proteinExistence type="predicted"/>
<evidence type="ECO:0000313" key="3">
    <source>
        <dbReference type="Proteomes" id="UP001161325"/>
    </source>
</evidence>
<dbReference type="InterPro" id="IPR053146">
    <property type="entry name" value="QDO-like"/>
</dbReference>
<evidence type="ECO:0000259" key="1">
    <source>
        <dbReference type="Pfam" id="PF07883"/>
    </source>
</evidence>
<evidence type="ECO:0000313" key="2">
    <source>
        <dbReference type="EMBL" id="GLC27867.1"/>
    </source>
</evidence>
<dbReference type="AlphaFoldDB" id="A0AA37V4F2"/>
<organism evidence="2 3">
    <name type="scientific">Roseisolibacter agri</name>
    <dbReference type="NCBI Taxonomy" id="2014610"/>
    <lineage>
        <taxon>Bacteria</taxon>
        <taxon>Pseudomonadati</taxon>
        <taxon>Gemmatimonadota</taxon>
        <taxon>Gemmatimonadia</taxon>
        <taxon>Gemmatimonadales</taxon>
        <taxon>Gemmatimonadaceae</taxon>
        <taxon>Roseisolibacter</taxon>
    </lineage>
</organism>
<dbReference type="Pfam" id="PF07883">
    <property type="entry name" value="Cupin_2"/>
    <property type="match status" value="1"/>
</dbReference>